<comment type="caution">
    <text evidence="1">The sequence shown here is derived from an EMBL/GenBank/DDBJ whole genome shotgun (WGS) entry which is preliminary data.</text>
</comment>
<reference evidence="1 2" key="1">
    <citation type="journal article" date="2014" name="Genome Biol. Evol.">
        <title>The genome of the myxosporean Thelohanellus kitauei shows adaptations to nutrient acquisition within its fish host.</title>
        <authorList>
            <person name="Yang Y."/>
            <person name="Xiong J."/>
            <person name="Zhou Z."/>
            <person name="Huo F."/>
            <person name="Miao W."/>
            <person name="Ran C."/>
            <person name="Liu Y."/>
            <person name="Zhang J."/>
            <person name="Feng J."/>
            <person name="Wang M."/>
            <person name="Wang M."/>
            <person name="Wang L."/>
            <person name="Yao B."/>
        </authorList>
    </citation>
    <scope>NUCLEOTIDE SEQUENCE [LARGE SCALE GENOMIC DNA]</scope>
    <source>
        <strain evidence="1">Wuqing</strain>
    </source>
</reference>
<dbReference type="Proteomes" id="UP000031668">
    <property type="component" value="Unassembled WGS sequence"/>
</dbReference>
<organism evidence="1 2">
    <name type="scientific">Thelohanellus kitauei</name>
    <name type="common">Myxosporean</name>
    <dbReference type="NCBI Taxonomy" id="669202"/>
    <lineage>
        <taxon>Eukaryota</taxon>
        <taxon>Metazoa</taxon>
        <taxon>Cnidaria</taxon>
        <taxon>Myxozoa</taxon>
        <taxon>Myxosporea</taxon>
        <taxon>Bivalvulida</taxon>
        <taxon>Platysporina</taxon>
        <taxon>Myxobolidae</taxon>
        <taxon>Thelohanellus</taxon>
    </lineage>
</organism>
<accession>A0A0C2IN71</accession>
<protein>
    <submittedName>
        <fullName evidence="1">Uncharacterized protein</fullName>
    </submittedName>
</protein>
<gene>
    <name evidence="1" type="ORF">RF11_02289</name>
</gene>
<name>A0A0C2IN71_THEKT</name>
<evidence type="ECO:0000313" key="2">
    <source>
        <dbReference type="Proteomes" id="UP000031668"/>
    </source>
</evidence>
<sequence>MDRRRAKTENPPLYLEEEAKLLFRQSKKKKEKACYKAVCAELNDAFMEDPEFAKVRLRATTKLEGESFSGFDARIRNEVELAYPELDLSGQEVISYKSFTEGKPKKFR</sequence>
<keyword evidence="2" id="KW-1185">Reference proteome</keyword>
<dbReference type="EMBL" id="JWZT01003383">
    <property type="protein sequence ID" value="KII66909.1"/>
    <property type="molecule type" value="Genomic_DNA"/>
</dbReference>
<evidence type="ECO:0000313" key="1">
    <source>
        <dbReference type="EMBL" id="KII66909.1"/>
    </source>
</evidence>
<proteinExistence type="predicted"/>
<dbReference type="AlphaFoldDB" id="A0A0C2IN71"/>